<dbReference type="Pfam" id="PF01846">
    <property type="entry name" value="FF"/>
    <property type="match status" value="2"/>
</dbReference>
<feature type="non-terminal residue" evidence="4">
    <location>
        <position position="182"/>
    </location>
</feature>
<dbReference type="GO" id="GO:0070063">
    <property type="term" value="F:RNA polymerase binding"/>
    <property type="evidence" value="ECO:0007669"/>
    <property type="project" value="InterPro"/>
</dbReference>
<dbReference type="InterPro" id="IPR036517">
    <property type="entry name" value="FF_domain_sf"/>
</dbReference>
<proteinExistence type="predicted"/>
<dbReference type="PANTHER" id="PTHR15377:SF3">
    <property type="entry name" value="WW DOMAIN-CONTAINING PROTEIN"/>
    <property type="match status" value="1"/>
</dbReference>
<dbReference type="GO" id="GO:0003712">
    <property type="term" value="F:transcription coregulator activity"/>
    <property type="evidence" value="ECO:0007669"/>
    <property type="project" value="TreeGrafter"/>
</dbReference>
<protein>
    <recommendedName>
        <fullName evidence="3">FF domain-containing protein</fullName>
    </recommendedName>
</protein>
<feature type="compositionally biased region" description="Basic and acidic residues" evidence="2">
    <location>
        <begin position="128"/>
        <end position="170"/>
    </location>
</feature>
<name>A0A3P6P9F4_ANISI</name>
<dbReference type="PANTHER" id="PTHR15377">
    <property type="entry name" value="TRANSCRIPTION ELONGATION REGULATOR 1"/>
    <property type="match status" value="1"/>
</dbReference>
<dbReference type="AlphaFoldDB" id="A0A3P6P9F4"/>
<keyword evidence="1" id="KW-0677">Repeat</keyword>
<feature type="region of interest" description="Disordered" evidence="2">
    <location>
        <begin position="104"/>
        <end position="170"/>
    </location>
</feature>
<dbReference type="FunFam" id="1.10.10.440:FF:000041">
    <property type="entry name" value="TransCription Elongation Regulator homolog"/>
    <property type="match status" value="1"/>
</dbReference>
<sequence length="182" mass="21799">MLEEAKLHGRSSFSSFASKWGKDSRFKGVEKMREKEDIFNEYVQELYKKEKEERREKKEKIKKEFHAMLSEKCTNITRRTKWSSVKKTLEDDDRYKAVDGSSNREALFREYQDQLPEETNSDMDEENDRQKRDAAAEAALQERKKEVEAELGEQLKERSKEHEKHKYQEHEDSFRALLIDLV</sequence>
<dbReference type="GO" id="GO:0005634">
    <property type="term" value="C:nucleus"/>
    <property type="evidence" value="ECO:0007669"/>
    <property type="project" value="TreeGrafter"/>
</dbReference>
<reference evidence="4 5" key="1">
    <citation type="submission" date="2018-11" db="EMBL/GenBank/DDBJ databases">
        <authorList>
            <consortium name="Pathogen Informatics"/>
        </authorList>
    </citation>
    <scope>NUCLEOTIDE SEQUENCE [LARGE SCALE GENOMIC DNA]</scope>
</reference>
<evidence type="ECO:0000256" key="1">
    <source>
        <dbReference type="ARBA" id="ARBA00022737"/>
    </source>
</evidence>
<accession>A0A3P6P9F4</accession>
<evidence type="ECO:0000313" key="4">
    <source>
        <dbReference type="EMBL" id="VDK25953.1"/>
    </source>
</evidence>
<dbReference type="InterPro" id="IPR002713">
    <property type="entry name" value="FF_domain"/>
</dbReference>
<gene>
    <name evidence="4" type="ORF">ASIM_LOCUS5712</name>
</gene>
<evidence type="ECO:0000256" key="2">
    <source>
        <dbReference type="SAM" id="MobiDB-lite"/>
    </source>
</evidence>
<dbReference type="InterPro" id="IPR045148">
    <property type="entry name" value="TCRG1-like"/>
</dbReference>
<keyword evidence="5" id="KW-1185">Reference proteome</keyword>
<organism evidence="4 5">
    <name type="scientific">Anisakis simplex</name>
    <name type="common">Herring worm</name>
    <dbReference type="NCBI Taxonomy" id="6269"/>
    <lineage>
        <taxon>Eukaryota</taxon>
        <taxon>Metazoa</taxon>
        <taxon>Ecdysozoa</taxon>
        <taxon>Nematoda</taxon>
        <taxon>Chromadorea</taxon>
        <taxon>Rhabditida</taxon>
        <taxon>Spirurina</taxon>
        <taxon>Ascaridomorpha</taxon>
        <taxon>Ascaridoidea</taxon>
        <taxon>Anisakidae</taxon>
        <taxon>Anisakis</taxon>
        <taxon>Anisakis simplex complex</taxon>
    </lineage>
</organism>
<dbReference type="EMBL" id="UYRR01011490">
    <property type="protein sequence ID" value="VDK25953.1"/>
    <property type="molecule type" value="Genomic_DNA"/>
</dbReference>
<dbReference type="OrthoDB" id="63972at2759"/>
<dbReference type="SUPFAM" id="SSF81698">
    <property type="entry name" value="FF domain"/>
    <property type="match status" value="2"/>
</dbReference>
<dbReference type="PROSITE" id="PS51676">
    <property type="entry name" value="FF"/>
    <property type="match status" value="1"/>
</dbReference>
<dbReference type="Gene3D" id="1.10.10.440">
    <property type="entry name" value="FF domain"/>
    <property type="match status" value="2"/>
</dbReference>
<dbReference type="SMART" id="SM00441">
    <property type="entry name" value="FF"/>
    <property type="match status" value="2"/>
</dbReference>
<feature type="compositionally biased region" description="Acidic residues" evidence="2">
    <location>
        <begin position="115"/>
        <end position="127"/>
    </location>
</feature>
<dbReference type="Proteomes" id="UP000267096">
    <property type="component" value="Unassembled WGS sequence"/>
</dbReference>
<feature type="domain" description="FF" evidence="3">
    <location>
        <begin position="58"/>
        <end position="114"/>
    </location>
</feature>
<evidence type="ECO:0000259" key="3">
    <source>
        <dbReference type="PROSITE" id="PS51676"/>
    </source>
</evidence>
<evidence type="ECO:0000313" key="5">
    <source>
        <dbReference type="Proteomes" id="UP000267096"/>
    </source>
</evidence>